<sequence length="137" mass="15228">MYGLLATGVNGAATEYQQTIGESSEVSVRPELKVESNMYQDNQEGKVNELDELEKKRLFSIADYLLDPKNFEATLHTTIVMNNAELQSTFDNDSTEATTGAMASDKTTTLSQVVSDKEEMLLSSKEESTENEKFIDL</sequence>
<evidence type="ECO:0000313" key="2">
    <source>
        <dbReference type="EMBL" id="VEN57008.1"/>
    </source>
</evidence>
<feature type="compositionally biased region" description="Basic and acidic residues" evidence="1">
    <location>
        <begin position="115"/>
        <end position="137"/>
    </location>
</feature>
<dbReference type="OrthoDB" id="6763851at2759"/>
<dbReference type="EMBL" id="CAACVG010010943">
    <property type="protein sequence ID" value="VEN57008.1"/>
    <property type="molecule type" value="Genomic_DNA"/>
</dbReference>
<proteinExistence type="predicted"/>
<dbReference type="AlphaFoldDB" id="A0A653DAI4"/>
<evidence type="ECO:0000313" key="3">
    <source>
        <dbReference type="Proteomes" id="UP000410492"/>
    </source>
</evidence>
<gene>
    <name evidence="2" type="ORF">CALMAC_LOCUS15749</name>
</gene>
<feature type="region of interest" description="Disordered" evidence="1">
    <location>
        <begin position="91"/>
        <end position="137"/>
    </location>
</feature>
<organism evidence="2 3">
    <name type="scientific">Callosobruchus maculatus</name>
    <name type="common">Southern cowpea weevil</name>
    <name type="synonym">Pulse bruchid</name>
    <dbReference type="NCBI Taxonomy" id="64391"/>
    <lineage>
        <taxon>Eukaryota</taxon>
        <taxon>Metazoa</taxon>
        <taxon>Ecdysozoa</taxon>
        <taxon>Arthropoda</taxon>
        <taxon>Hexapoda</taxon>
        <taxon>Insecta</taxon>
        <taxon>Pterygota</taxon>
        <taxon>Neoptera</taxon>
        <taxon>Endopterygota</taxon>
        <taxon>Coleoptera</taxon>
        <taxon>Polyphaga</taxon>
        <taxon>Cucujiformia</taxon>
        <taxon>Chrysomeloidea</taxon>
        <taxon>Chrysomelidae</taxon>
        <taxon>Bruchinae</taxon>
        <taxon>Bruchini</taxon>
        <taxon>Callosobruchus</taxon>
    </lineage>
</organism>
<dbReference type="Proteomes" id="UP000410492">
    <property type="component" value="Unassembled WGS sequence"/>
</dbReference>
<protein>
    <submittedName>
        <fullName evidence="2">Uncharacterized protein</fullName>
    </submittedName>
</protein>
<evidence type="ECO:0000256" key="1">
    <source>
        <dbReference type="SAM" id="MobiDB-lite"/>
    </source>
</evidence>
<feature type="compositionally biased region" description="Polar residues" evidence="1">
    <location>
        <begin position="105"/>
        <end position="114"/>
    </location>
</feature>
<name>A0A653DAI4_CALMS</name>
<accession>A0A653DAI4</accession>
<reference evidence="2 3" key="1">
    <citation type="submission" date="2019-01" db="EMBL/GenBank/DDBJ databases">
        <authorList>
            <person name="Sayadi A."/>
        </authorList>
    </citation>
    <scope>NUCLEOTIDE SEQUENCE [LARGE SCALE GENOMIC DNA]</scope>
</reference>
<keyword evidence="3" id="KW-1185">Reference proteome</keyword>